<sequence>MSYPASCTNLVKINSFVIACGRLAWKLAVHICHLGRSRNPGDPSSCPPQDPDSNKSLLKYVICSAARDCDEFKLSRCLFITRRCNNGSV</sequence>
<reference evidence="1 2" key="1">
    <citation type="submission" date="2017-11" db="EMBL/GenBank/DDBJ databases">
        <authorList>
            <person name="Kracher B."/>
        </authorList>
    </citation>
    <scope>NUCLEOTIDE SEQUENCE [LARGE SCALE GENOMIC DNA]</scope>
    <source>
        <strain evidence="1 2">RACE1</strain>
    </source>
</reference>
<protein>
    <submittedName>
        <fullName evidence="1">Uncharacterized protein</fullName>
    </submittedName>
</protein>
<accession>A0A383UZ77</accession>
<organism evidence="1 2">
    <name type="scientific">Blumeria hordei</name>
    <name type="common">Barley powdery mildew</name>
    <name type="synonym">Blumeria graminis f. sp. hordei</name>
    <dbReference type="NCBI Taxonomy" id="2867405"/>
    <lineage>
        <taxon>Eukaryota</taxon>
        <taxon>Fungi</taxon>
        <taxon>Dikarya</taxon>
        <taxon>Ascomycota</taxon>
        <taxon>Pezizomycotina</taxon>
        <taxon>Leotiomycetes</taxon>
        <taxon>Erysiphales</taxon>
        <taxon>Erysiphaceae</taxon>
        <taxon>Blumeria</taxon>
    </lineage>
</organism>
<evidence type="ECO:0000313" key="2">
    <source>
        <dbReference type="Proteomes" id="UP000275772"/>
    </source>
</evidence>
<dbReference type="VEuPathDB" id="FungiDB:BLGHR1_15488"/>
<dbReference type="EMBL" id="UNSH01000067">
    <property type="protein sequence ID" value="SZF04690.1"/>
    <property type="molecule type" value="Genomic_DNA"/>
</dbReference>
<name>A0A383UZ77_BLUHO</name>
<dbReference type="Proteomes" id="UP000275772">
    <property type="component" value="Unassembled WGS sequence"/>
</dbReference>
<gene>
    <name evidence="1" type="ORF">BLGHR1_15488</name>
</gene>
<evidence type="ECO:0000313" key="1">
    <source>
        <dbReference type="EMBL" id="SZF04690.1"/>
    </source>
</evidence>
<proteinExistence type="predicted"/>
<dbReference type="AlphaFoldDB" id="A0A383UZ77"/>